<dbReference type="AlphaFoldDB" id="A0A165BW31"/>
<keyword evidence="11" id="KW-0808">Transferase</keyword>
<keyword evidence="5 9" id="KW-0067">ATP-binding</keyword>
<dbReference type="GO" id="GO:0006420">
    <property type="term" value="P:arginyl-tRNA aminoacylation"/>
    <property type="evidence" value="ECO:0007669"/>
    <property type="project" value="InterPro"/>
</dbReference>
<evidence type="ECO:0000313" key="11">
    <source>
        <dbReference type="EMBL" id="KZT01757.1"/>
    </source>
</evidence>
<evidence type="ECO:0000313" key="12">
    <source>
        <dbReference type="Proteomes" id="UP000076871"/>
    </source>
</evidence>
<evidence type="ECO:0000256" key="5">
    <source>
        <dbReference type="ARBA" id="ARBA00022840"/>
    </source>
</evidence>
<dbReference type="InterPro" id="IPR008909">
    <property type="entry name" value="DALR_anticod-bd"/>
</dbReference>
<dbReference type="GeneID" id="63830994"/>
<keyword evidence="4 9" id="KW-0547">Nucleotide-binding</keyword>
<comment type="similarity">
    <text evidence="1 9">Belongs to the class-I aminoacyl-tRNA synthetase family.</text>
</comment>
<dbReference type="GO" id="GO:0004814">
    <property type="term" value="F:arginine-tRNA ligase activity"/>
    <property type="evidence" value="ECO:0007669"/>
    <property type="project" value="UniProtKB-EC"/>
</dbReference>
<evidence type="ECO:0000256" key="4">
    <source>
        <dbReference type="ARBA" id="ARBA00022741"/>
    </source>
</evidence>
<keyword evidence="3 9" id="KW-0436">Ligase</keyword>
<dbReference type="SUPFAM" id="SSF52374">
    <property type="entry name" value="Nucleotidylyl transferase"/>
    <property type="match status" value="1"/>
</dbReference>
<dbReference type="EMBL" id="KV427660">
    <property type="protein sequence ID" value="KZT01757.1"/>
    <property type="molecule type" value="Genomic_DNA"/>
</dbReference>
<reference evidence="11 12" key="1">
    <citation type="journal article" date="2016" name="Mol. Biol. Evol.">
        <title>Comparative Genomics of Early-Diverging Mushroom-Forming Fungi Provides Insights into the Origins of Lignocellulose Decay Capabilities.</title>
        <authorList>
            <person name="Nagy L.G."/>
            <person name="Riley R."/>
            <person name="Tritt A."/>
            <person name="Adam C."/>
            <person name="Daum C."/>
            <person name="Floudas D."/>
            <person name="Sun H."/>
            <person name="Yadav J.S."/>
            <person name="Pangilinan J."/>
            <person name="Larsson K.H."/>
            <person name="Matsuura K."/>
            <person name="Barry K."/>
            <person name="Labutti K."/>
            <person name="Kuo R."/>
            <person name="Ohm R.A."/>
            <person name="Bhattacharya S.S."/>
            <person name="Shirouzu T."/>
            <person name="Yoshinaga Y."/>
            <person name="Martin F.M."/>
            <person name="Grigoriev I.V."/>
            <person name="Hibbett D.S."/>
        </authorList>
    </citation>
    <scope>NUCLEOTIDE SEQUENCE [LARGE SCALE GENOMIC DNA]</scope>
    <source>
        <strain evidence="11 12">93-53</strain>
    </source>
</reference>
<evidence type="ECO:0000256" key="6">
    <source>
        <dbReference type="ARBA" id="ARBA00022917"/>
    </source>
</evidence>
<dbReference type="Pfam" id="PF00750">
    <property type="entry name" value="tRNA-synt_1d"/>
    <property type="match status" value="1"/>
</dbReference>
<dbReference type="Pfam" id="PF05746">
    <property type="entry name" value="DALR_1"/>
    <property type="match status" value="1"/>
</dbReference>
<evidence type="ECO:0000256" key="7">
    <source>
        <dbReference type="ARBA" id="ARBA00023146"/>
    </source>
</evidence>
<keyword evidence="7 9" id="KW-0030">Aminoacyl-tRNA synthetase</keyword>
<accession>A0A165BW31</accession>
<organism evidence="11 12">
    <name type="scientific">Laetiporus sulphureus 93-53</name>
    <dbReference type="NCBI Taxonomy" id="1314785"/>
    <lineage>
        <taxon>Eukaryota</taxon>
        <taxon>Fungi</taxon>
        <taxon>Dikarya</taxon>
        <taxon>Basidiomycota</taxon>
        <taxon>Agaricomycotina</taxon>
        <taxon>Agaricomycetes</taxon>
        <taxon>Polyporales</taxon>
        <taxon>Laetiporus</taxon>
    </lineage>
</organism>
<dbReference type="InParanoid" id="A0A165BW31"/>
<keyword evidence="12" id="KW-1185">Reference proteome</keyword>
<proteinExistence type="inferred from homology"/>
<evidence type="ECO:0000256" key="3">
    <source>
        <dbReference type="ARBA" id="ARBA00022598"/>
    </source>
</evidence>
<gene>
    <name evidence="11" type="ORF">LAESUDRAFT_795568</name>
</gene>
<protein>
    <recommendedName>
        <fullName evidence="2">arginine--tRNA ligase</fullName>
        <ecNumber evidence="2">6.1.1.19</ecNumber>
    </recommendedName>
</protein>
<evidence type="ECO:0000256" key="8">
    <source>
        <dbReference type="ARBA" id="ARBA00049339"/>
    </source>
</evidence>
<dbReference type="RefSeq" id="XP_040759497.1">
    <property type="nucleotide sequence ID" value="XM_040913966.1"/>
</dbReference>
<dbReference type="InterPro" id="IPR035684">
    <property type="entry name" value="ArgRS_core"/>
</dbReference>
<dbReference type="SUPFAM" id="SSF47323">
    <property type="entry name" value="Anticodon-binding domain of a subclass of class I aminoacyl-tRNA synthetases"/>
    <property type="match status" value="1"/>
</dbReference>
<dbReference type="SMART" id="SM00836">
    <property type="entry name" value="DALR_1"/>
    <property type="match status" value="1"/>
</dbReference>
<dbReference type="GO" id="GO:0005739">
    <property type="term" value="C:mitochondrion"/>
    <property type="evidence" value="ECO:0007669"/>
    <property type="project" value="TreeGrafter"/>
</dbReference>
<dbReference type="Proteomes" id="UP000076871">
    <property type="component" value="Unassembled WGS sequence"/>
</dbReference>
<dbReference type="InterPro" id="IPR014729">
    <property type="entry name" value="Rossmann-like_a/b/a_fold"/>
</dbReference>
<dbReference type="GO" id="GO:0016740">
    <property type="term" value="F:transferase activity"/>
    <property type="evidence" value="ECO:0007669"/>
    <property type="project" value="UniProtKB-KW"/>
</dbReference>
<dbReference type="STRING" id="1314785.A0A165BW31"/>
<evidence type="ECO:0000256" key="1">
    <source>
        <dbReference type="ARBA" id="ARBA00005594"/>
    </source>
</evidence>
<dbReference type="GO" id="GO:0032543">
    <property type="term" value="P:mitochondrial translation"/>
    <property type="evidence" value="ECO:0007669"/>
    <property type="project" value="TreeGrafter"/>
</dbReference>
<evidence type="ECO:0000256" key="2">
    <source>
        <dbReference type="ARBA" id="ARBA00012837"/>
    </source>
</evidence>
<dbReference type="EC" id="6.1.1.19" evidence="2"/>
<comment type="catalytic activity">
    <reaction evidence="8">
        <text>tRNA(Arg) + L-arginine + ATP = L-arginyl-tRNA(Arg) + AMP + diphosphate</text>
        <dbReference type="Rhea" id="RHEA:20301"/>
        <dbReference type="Rhea" id="RHEA-COMP:9658"/>
        <dbReference type="Rhea" id="RHEA-COMP:9673"/>
        <dbReference type="ChEBI" id="CHEBI:30616"/>
        <dbReference type="ChEBI" id="CHEBI:32682"/>
        <dbReference type="ChEBI" id="CHEBI:33019"/>
        <dbReference type="ChEBI" id="CHEBI:78442"/>
        <dbReference type="ChEBI" id="CHEBI:78513"/>
        <dbReference type="ChEBI" id="CHEBI:456215"/>
        <dbReference type="EC" id="6.1.1.19"/>
    </reaction>
</comment>
<keyword evidence="6 9" id="KW-0648">Protein biosynthesis</keyword>
<dbReference type="PANTHER" id="PTHR11956:SF11">
    <property type="entry name" value="ARGININE--TRNA LIGASE, MITOCHONDRIAL-RELATED"/>
    <property type="match status" value="1"/>
</dbReference>
<dbReference type="GO" id="GO:0005524">
    <property type="term" value="F:ATP binding"/>
    <property type="evidence" value="ECO:0007669"/>
    <property type="project" value="UniProtKB-KW"/>
</dbReference>
<evidence type="ECO:0000256" key="9">
    <source>
        <dbReference type="RuleBase" id="RU363038"/>
    </source>
</evidence>
<sequence>MSHSTSPASRTLYGSREQLEKDAIRHLFEVYVKINADAEKDPNVKVEAAVFFRPMEDGNEAALADCRVWRELSIRKYAEEYARLNVHFDVYTGESMVGKASQDLALKVLGRKGLIDDEEGAEWVNLEKYKLGNAVPRKKVHSVHSRWDDGTSIYLMHDISGAIERYEKYKFDKMICVISQQRANDLQLVNYGLMLGMSTRRGTVVFLDQSIHEAGVVMHEQMKKNEENLQYAYVCISISCKNPELLLLPPPVQIDTGLLTELATREIIFLLGSYPDVVKTALRTHEPSGVVTFAFRLSHAISSAWETVVVKGETDVAKARGRMWMCLCTWDVLGAAMRLLTLKPLERM</sequence>
<dbReference type="OrthoDB" id="68056at2759"/>
<dbReference type="Gene3D" id="3.40.50.620">
    <property type="entry name" value="HUPs"/>
    <property type="match status" value="1"/>
</dbReference>
<dbReference type="PANTHER" id="PTHR11956">
    <property type="entry name" value="ARGINYL-TRNA SYNTHETASE"/>
    <property type="match status" value="1"/>
</dbReference>
<name>A0A165BW31_9APHY</name>
<dbReference type="InterPro" id="IPR001278">
    <property type="entry name" value="Arg-tRNA-ligase"/>
</dbReference>
<feature type="domain" description="DALR anticodon binding" evidence="10">
    <location>
        <begin position="229"/>
        <end position="348"/>
    </location>
</feature>
<dbReference type="InterPro" id="IPR009080">
    <property type="entry name" value="tRNAsynth_Ia_anticodon-bd"/>
</dbReference>
<evidence type="ECO:0000259" key="10">
    <source>
        <dbReference type="SMART" id="SM00836"/>
    </source>
</evidence>